<comment type="function">
    <text evidence="10">Participates in a DNA-damage check-point. DisA forms globular foci that rapidly scan along the chromosomes searching for lesions.</text>
</comment>
<dbReference type="InterPro" id="IPR010994">
    <property type="entry name" value="RuvA_2-like"/>
</dbReference>
<dbReference type="InterPro" id="IPR023763">
    <property type="entry name" value="DNA_integrity_scanning_protein"/>
</dbReference>
<dbReference type="Proteomes" id="UP001500051">
    <property type="component" value="Unassembled WGS sequence"/>
</dbReference>
<gene>
    <name evidence="10 13" type="primary">disA</name>
    <name evidence="13" type="ORF">GCM10022204_42790</name>
</gene>
<evidence type="ECO:0000256" key="7">
    <source>
        <dbReference type="ARBA" id="ARBA00022842"/>
    </source>
</evidence>
<comment type="similarity">
    <text evidence="10">Belongs to the DisA family.</text>
</comment>
<comment type="cofactor">
    <cofactor evidence="10">
        <name>Mg(2+)</name>
        <dbReference type="ChEBI" id="CHEBI:18420"/>
    </cofactor>
</comment>
<keyword evidence="3 10" id="KW-0548">Nucleotidyltransferase</keyword>
<dbReference type="InterPro" id="IPR038331">
    <property type="entry name" value="DisA_sf"/>
</dbReference>
<keyword evidence="6 10" id="KW-0067">ATP-binding</keyword>
<dbReference type="EC" id="2.7.7.85" evidence="10"/>
<keyword evidence="2 10" id="KW-0808">Transferase</keyword>
<dbReference type="SUPFAM" id="SSF47781">
    <property type="entry name" value="RuvA domain 2-like"/>
    <property type="match status" value="1"/>
</dbReference>
<evidence type="ECO:0000256" key="1">
    <source>
        <dbReference type="ARBA" id="ARBA00000877"/>
    </source>
</evidence>
<feature type="binding site" evidence="10">
    <location>
        <position position="75"/>
    </location>
    <ligand>
        <name>ATP</name>
        <dbReference type="ChEBI" id="CHEBI:30616"/>
    </ligand>
</feature>
<keyword evidence="5 10" id="KW-0227">DNA damage</keyword>
<dbReference type="RefSeq" id="WP_344814501.1">
    <property type="nucleotide sequence ID" value="NZ_BAAAYX010000026.1"/>
</dbReference>
<keyword evidence="4 10" id="KW-0547">Nucleotide-binding</keyword>
<evidence type="ECO:0000256" key="5">
    <source>
        <dbReference type="ARBA" id="ARBA00022763"/>
    </source>
</evidence>
<feature type="domain" description="DAC" evidence="12">
    <location>
        <begin position="8"/>
        <end position="146"/>
    </location>
</feature>
<dbReference type="Gene3D" id="1.10.150.20">
    <property type="entry name" value="5' to 3' exonuclease, C-terminal subdomain"/>
    <property type="match status" value="1"/>
</dbReference>
<keyword evidence="8 10" id="KW-0238">DNA-binding</keyword>
<dbReference type="InterPro" id="IPR000445">
    <property type="entry name" value="HhH_motif"/>
</dbReference>
<feature type="binding site" evidence="10">
    <location>
        <begin position="106"/>
        <end position="110"/>
    </location>
    <ligand>
        <name>ATP</name>
        <dbReference type="ChEBI" id="CHEBI:30616"/>
    </ligand>
</feature>
<evidence type="ECO:0000256" key="4">
    <source>
        <dbReference type="ARBA" id="ARBA00022741"/>
    </source>
</evidence>
<proteinExistence type="inferred from homology"/>
<evidence type="ECO:0000256" key="3">
    <source>
        <dbReference type="ARBA" id="ARBA00022695"/>
    </source>
</evidence>
<dbReference type="Pfam" id="PF10635">
    <property type="entry name" value="DisA-linker"/>
    <property type="match status" value="1"/>
</dbReference>
<evidence type="ECO:0000256" key="10">
    <source>
        <dbReference type="HAMAP-Rule" id="MF_01438"/>
    </source>
</evidence>
<evidence type="ECO:0000256" key="9">
    <source>
        <dbReference type="ARBA" id="ARBA00023204"/>
    </source>
</evidence>
<evidence type="ECO:0000256" key="11">
    <source>
        <dbReference type="SAM" id="Coils"/>
    </source>
</evidence>
<dbReference type="Gene3D" id="1.20.1260.110">
    <property type="entry name" value="DNA integrity scanning linker region"/>
    <property type="match status" value="1"/>
</dbReference>
<dbReference type="InterPro" id="IPR050338">
    <property type="entry name" value="DisA"/>
</dbReference>
<evidence type="ECO:0000313" key="14">
    <source>
        <dbReference type="Proteomes" id="UP001500051"/>
    </source>
</evidence>
<evidence type="ECO:0000256" key="8">
    <source>
        <dbReference type="ARBA" id="ARBA00023125"/>
    </source>
</evidence>
<dbReference type="InterPro" id="IPR036888">
    <property type="entry name" value="DNA_integrity_DisA_N_sf"/>
</dbReference>
<dbReference type="Gene3D" id="3.40.1700.10">
    <property type="entry name" value="DNA integrity scanning protein, DisA, N-terminal domain"/>
    <property type="match status" value="1"/>
</dbReference>
<protein>
    <recommendedName>
        <fullName evidence="10">DNA integrity scanning protein DisA</fullName>
    </recommendedName>
    <alternativeName>
        <fullName evidence="10">Cyclic di-AMP synthase</fullName>
        <shortName evidence="10">c-di-AMP synthase</shortName>
    </alternativeName>
    <alternativeName>
        <fullName evidence="10">Diadenylate cyclase</fullName>
        <ecNumber evidence="10">2.7.7.85</ecNumber>
    </alternativeName>
</protein>
<dbReference type="HAMAP" id="MF_01438">
    <property type="entry name" value="DisA"/>
    <property type="match status" value="1"/>
</dbReference>
<keyword evidence="14" id="KW-1185">Reference proteome</keyword>
<feature type="binding site" evidence="10">
    <location>
        <position position="93"/>
    </location>
    <ligand>
        <name>ATP</name>
        <dbReference type="ChEBI" id="CHEBI:30616"/>
    </ligand>
</feature>
<evidence type="ECO:0000256" key="6">
    <source>
        <dbReference type="ARBA" id="ARBA00022840"/>
    </source>
</evidence>
<accession>A0ABP7EEZ8</accession>
<dbReference type="EMBL" id="BAAAYX010000026">
    <property type="protein sequence ID" value="GAA3718269.1"/>
    <property type="molecule type" value="Genomic_DNA"/>
</dbReference>
<dbReference type="PANTHER" id="PTHR34185">
    <property type="entry name" value="DIADENYLATE CYCLASE"/>
    <property type="match status" value="1"/>
</dbReference>
<evidence type="ECO:0000259" key="12">
    <source>
        <dbReference type="PROSITE" id="PS51794"/>
    </source>
</evidence>
<comment type="subunit">
    <text evidence="10">Homooctamer.</text>
</comment>
<dbReference type="Pfam" id="PF02457">
    <property type="entry name" value="DAC"/>
    <property type="match status" value="1"/>
</dbReference>
<dbReference type="InterPro" id="IPR003390">
    <property type="entry name" value="DNA_integrity_scan_DisA_N"/>
</dbReference>
<reference evidence="14" key="1">
    <citation type="journal article" date="2019" name="Int. J. Syst. Evol. Microbiol.">
        <title>The Global Catalogue of Microorganisms (GCM) 10K type strain sequencing project: providing services to taxonomists for standard genome sequencing and annotation.</title>
        <authorList>
            <consortium name="The Broad Institute Genomics Platform"/>
            <consortium name="The Broad Institute Genome Sequencing Center for Infectious Disease"/>
            <person name="Wu L."/>
            <person name="Ma J."/>
        </authorList>
    </citation>
    <scope>NUCLEOTIDE SEQUENCE [LARGE SCALE GENOMIC DNA]</scope>
    <source>
        <strain evidence="14">JCM 16548</strain>
    </source>
</reference>
<evidence type="ECO:0000256" key="2">
    <source>
        <dbReference type="ARBA" id="ARBA00022679"/>
    </source>
</evidence>
<dbReference type="InterPro" id="IPR018906">
    <property type="entry name" value="DNA_integrity_scan_DisA_link"/>
</dbReference>
<dbReference type="SUPFAM" id="SSF143597">
    <property type="entry name" value="YojJ-like"/>
    <property type="match status" value="1"/>
</dbReference>
<dbReference type="PANTHER" id="PTHR34185:SF3">
    <property type="entry name" value="DNA INTEGRITY SCANNING PROTEIN DISA"/>
    <property type="match status" value="1"/>
</dbReference>
<keyword evidence="7 10" id="KW-0460">Magnesium</keyword>
<name>A0ABP7EEZ8_9ACTN</name>
<comment type="function">
    <text evidence="10">Has also diadenylate cyclase activity, catalyzing the condensation of 2 ATP molecules into cyclic di-AMP (c-di-AMP). c-di-AMP likely acts as a signaling molecule that may couple DNA integrity with a cellular process.</text>
</comment>
<dbReference type="NCBIfam" id="NF010009">
    <property type="entry name" value="PRK13482.1"/>
    <property type="match status" value="1"/>
</dbReference>
<keyword evidence="11" id="KW-0175">Coiled coil</keyword>
<keyword evidence="9 10" id="KW-0234">DNA repair</keyword>
<dbReference type="Pfam" id="PF00633">
    <property type="entry name" value="HHH"/>
    <property type="match status" value="1"/>
</dbReference>
<feature type="coiled-coil region" evidence="11">
    <location>
        <begin position="153"/>
        <end position="180"/>
    </location>
</feature>
<comment type="catalytic activity">
    <reaction evidence="1 10">
        <text>2 ATP = 3',3'-c-di-AMP + 2 diphosphate</text>
        <dbReference type="Rhea" id="RHEA:35655"/>
        <dbReference type="ChEBI" id="CHEBI:30616"/>
        <dbReference type="ChEBI" id="CHEBI:33019"/>
        <dbReference type="ChEBI" id="CHEBI:71500"/>
        <dbReference type="EC" id="2.7.7.85"/>
    </reaction>
</comment>
<dbReference type="PROSITE" id="PS51794">
    <property type="entry name" value="DAC"/>
    <property type="match status" value="1"/>
</dbReference>
<comment type="caution">
    <text evidence="13">The sequence shown here is derived from an EMBL/GenBank/DDBJ whole genome shotgun (WGS) entry which is preliminary data.</text>
</comment>
<sequence length="370" mass="39666">MAQDGTERSRILGYLALVAPGTPLRDGFERILRGRTGALVVLGHSREVQDLCTGGFELDVPFTPTALRELAKMDGAIVLDAGALRIVRAGVHLMPDAAIATAETGTRHRTADRVARQTGVPVIAVSASMATISLYVDTYRQFVENPDQILARANQALQTLERYRSRLGEATTRLSALEVEDQVTVRDVAAVAQRLEMVRRLDLELSEYTAELGTEGRLLALQMHELTTGLTELGSLLEKDYRPDSAGGAAPAGSGGGGVPDPPFGFALLAALDTTQLLDLLLVARTIGFASSDQLDTKVTTRGYRQVAQINRLPGALGERLIEHFGSLQALFAASRADLQEVEGVGEQRARAIRDGLVRVAESAYADPLA</sequence>
<organism evidence="13 14">
    <name type="scientific">Microlunatus aurantiacus</name>
    <dbReference type="NCBI Taxonomy" id="446786"/>
    <lineage>
        <taxon>Bacteria</taxon>
        <taxon>Bacillati</taxon>
        <taxon>Actinomycetota</taxon>
        <taxon>Actinomycetes</taxon>
        <taxon>Propionibacteriales</taxon>
        <taxon>Propionibacteriaceae</taxon>
        <taxon>Microlunatus</taxon>
    </lineage>
</organism>
<evidence type="ECO:0000313" key="13">
    <source>
        <dbReference type="EMBL" id="GAA3718269.1"/>
    </source>
</evidence>